<evidence type="ECO:0000256" key="6">
    <source>
        <dbReference type="RuleBase" id="RU365090"/>
    </source>
</evidence>
<dbReference type="EMBL" id="PKTG01000116">
    <property type="protein sequence ID" value="PLX16361.1"/>
    <property type="molecule type" value="Genomic_DNA"/>
</dbReference>
<organism evidence="8 9">
    <name type="scientific">Muiribacterium halophilum</name>
    <dbReference type="NCBI Taxonomy" id="2053465"/>
    <lineage>
        <taxon>Bacteria</taxon>
        <taxon>Candidatus Muiribacteriota</taxon>
        <taxon>Candidatus Muiribacteriia</taxon>
        <taxon>Candidatus Muiribacteriales</taxon>
        <taxon>Candidatus Muiribacteriaceae</taxon>
        <taxon>Candidatus Muiribacterium</taxon>
    </lineage>
</organism>
<dbReference type="InterPro" id="IPR036425">
    <property type="entry name" value="MoaB/Mog-like_dom_sf"/>
</dbReference>
<keyword evidence="4 6" id="KW-0501">Molybdenum cofactor biosynthesis</keyword>
<dbReference type="Gene3D" id="3.40.980.10">
    <property type="entry name" value="MoaB/Mog-like domain"/>
    <property type="match status" value="1"/>
</dbReference>
<keyword evidence="6" id="KW-0479">Metal-binding</keyword>
<evidence type="ECO:0000256" key="4">
    <source>
        <dbReference type="ARBA" id="ARBA00023150"/>
    </source>
</evidence>
<dbReference type="Pfam" id="PF03453">
    <property type="entry name" value="MoeA_N"/>
    <property type="match status" value="1"/>
</dbReference>
<dbReference type="Proteomes" id="UP000234857">
    <property type="component" value="Unassembled WGS sequence"/>
</dbReference>
<dbReference type="Pfam" id="PF00994">
    <property type="entry name" value="MoCF_biosynth"/>
    <property type="match status" value="1"/>
</dbReference>
<dbReference type="EC" id="2.10.1.1" evidence="6"/>
<sequence length="396" mass="45096">MISIYEALSIIRSNIKRNITEIINITDSLGRIAAEDCHSNIDLPQLDNSAMDGWVFNIDALEKNTIDFEKKEIKAGDPKTETDSSKAYRIYTGGVVPNNLNTVAEKEIVELVENKLIINKKIEKKRNIRKKGEDIKKGDIVLKKGNYIDPYNLNLLISSGVNKIKVFKRPSIAIVSTGNELKEPGVKIKSHEVYDSNSYTVKALVKSMGIENIYLYRCKDTLEKTILTIKKALEYDIVLTIGGVSMGDYDFIRPALKELKCERLFWKLKLKPGRPFGFFKKNEKYIFTLPGNPVSSTVCFELFLRGTIEYIMGKDLCFKELRKGKALFDWKSKDDRIEFVRGILKDSDSGTILELAGKDQQSNMLFELSKANCLIKVESNSIKKGDLLEYIKLYRL</sequence>
<dbReference type="CDD" id="cd00887">
    <property type="entry name" value="MoeA"/>
    <property type="match status" value="1"/>
</dbReference>
<comment type="catalytic activity">
    <reaction evidence="5">
        <text>adenylyl-molybdopterin + molybdate = Mo-molybdopterin + AMP + H(+)</text>
        <dbReference type="Rhea" id="RHEA:35047"/>
        <dbReference type="ChEBI" id="CHEBI:15378"/>
        <dbReference type="ChEBI" id="CHEBI:36264"/>
        <dbReference type="ChEBI" id="CHEBI:62727"/>
        <dbReference type="ChEBI" id="CHEBI:71302"/>
        <dbReference type="ChEBI" id="CHEBI:456215"/>
        <dbReference type="EC" id="2.10.1.1"/>
    </reaction>
</comment>
<dbReference type="SUPFAM" id="SSF63882">
    <property type="entry name" value="MoeA N-terminal region -like"/>
    <property type="match status" value="1"/>
</dbReference>
<dbReference type="InterPro" id="IPR001453">
    <property type="entry name" value="MoaB/Mog_dom"/>
</dbReference>
<dbReference type="InterPro" id="IPR036135">
    <property type="entry name" value="MoeA_linker/N_sf"/>
</dbReference>
<dbReference type="SMART" id="SM00852">
    <property type="entry name" value="MoCF_biosynth"/>
    <property type="match status" value="1"/>
</dbReference>
<gene>
    <name evidence="8" type="ORF">C0601_10350</name>
</gene>
<dbReference type="InterPro" id="IPR038987">
    <property type="entry name" value="MoeA-like"/>
</dbReference>
<evidence type="ECO:0000256" key="2">
    <source>
        <dbReference type="ARBA" id="ARBA00005046"/>
    </source>
</evidence>
<dbReference type="PANTHER" id="PTHR10192">
    <property type="entry name" value="MOLYBDOPTERIN BIOSYNTHESIS PROTEIN"/>
    <property type="match status" value="1"/>
</dbReference>
<dbReference type="UniPathway" id="UPA00344"/>
<dbReference type="GO" id="GO:0046872">
    <property type="term" value="F:metal ion binding"/>
    <property type="evidence" value="ECO:0007669"/>
    <property type="project" value="UniProtKB-UniRule"/>
</dbReference>
<comment type="pathway">
    <text evidence="2 6">Cofactor biosynthesis; molybdopterin biosynthesis.</text>
</comment>
<evidence type="ECO:0000256" key="5">
    <source>
        <dbReference type="ARBA" id="ARBA00047317"/>
    </source>
</evidence>
<dbReference type="GO" id="GO:0006777">
    <property type="term" value="P:Mo-molybdopterin cofactor biosynthetic process"/>
    <property type="evidence" value="ECO:0007669"/>
    <property type="project" value="UniProtKB-UniRule"/>
</dbReference>
<dbReference type="Gene3D" id="2.170.190.11">
    <property type="entry name" value="Molybdopterin biosynthesis moea protein, domain 3"/>
    <property type="match status" value="1"/>
</dbReference>
<dbReference type="AlphaFoldDB" id="A0A2N5ZCF2"/>
<accession>A0A2N5ZCF2</accession>
<proteinExistence type="inferred from homology"/>
<evidence type="ECO:0000313" key="8">
    <source>
        <dbReference type="EMBL" id="PLX16361.1"/>
    </source>
</evidence>
<dbReference type="Gene3D" id="3.90.105.10">
    <property type="entry name" value="Molybdopterin biosynthesis moea protein, domain 2"/>
    <property type="match status" value="1"/>
</dbReference>
<dbReference type="InterPro" id="IPR005111">
    <property type="entry name" value="MoeA_C_domain_IV"/>
</dbReference>
<dbReference type="GO" id="GO:0005829">
    <property type="term" value="C:cytosol"/>
    <property type="evidence" value="ECO:0007669"/>
    <property type="project" value="TreeGrafter"/>
</dbReference>
<name>A0A2N5ZCF2_MUIH1</name>
<keyword evidence="6" id="KW-0460">Magnesium</keyword>
<reference evidence="8 9" key="1">
    <citation type="submission" date="2017-11" db="EMBL/GenBank/DDBJ databases">
        <title>Genome-resolved metagenomics identifies genetic mobility, metabolic interactions, and unexpected diversity in perchlorate-reducing communities.</title>
        <authorList>
            <person name="Barnum T.P."/>
            <person name="Figueroa I.A."/>
            <person name="Carlstrom C.I."/>
            <person name="Lucas L.N."/>
            <person name="Engelbrektson A.L."/>
            <person name="Coates J.D."/>
        </authorList>
    </citation>
    <scope>NUCLEOTIDE SEQUENCE [LARGE SCALE GENOMIC DNA]</scope>
    <source>
        <strain evidence="8">BM706</strain>
    </source>
</reference>
<dbReference type="Gene3D" id="2.40.340.10">
    <property type="entry name" value="MoeA, C-terminal, domain IV"/>
    <property type="match status" value="1"/>
</dbReference>
<evidence type="ECO:0000313" key="9">
    <source>
        <dbReference type="Proteomes" id="UP000234857"/>
    </source>
</evidence>
<comment type="cofactor">
    <cofactor evidence="6">
        <name>Mg(2+)</name>
        <dbReference type="ChEBI" id="CHEBI:18420"/>
    </cofactor>
</comment>
<evidence type="ECO:0000256" key="3">
    <source>
        <dbReference type="ARBA" id="ARBA00010763"/>
    </source>
</evidence>
<dbReference type="PANTHER" id="PTHR10192:SF5">
    <property type="entry name" value="GEPHYRIN"/>
    <property type="match status" value="1"/>
</dbReference>
<comment type="similarity">
    <text evidence="3 6">Belongs to the MoeA family.</text>
</comment>
<keyword evidence="6" id="KW-0808">Transferase</keyword>
<dbReference type="SUPFAM" id="SSF53218">
    <property type="entry name" value="Molybdenum cofactor biosynthesis proteins"/>
    <property type="match status" value="1"/>
</dbReference>
<dbReference type="Pfam" id="PF03454">
    <property type="entry name" value="MoeA_C"/>
    <property type="match status" value="1"/>
</dbReference>
<comment type="function">
    <text evidence="1 6">Catalyzes the insertion of molybdate into adenylated molybdopterin with the concomitant release of AMP.</text>
</comment>
<dbReference type="InterPro" id="IPR036688">
    <property type="entry name" value="MoeA_C_domain_IV_sf"/>
</dbReference>
<comment type="caution">
    <text evidence="8">The sequence shown here is derived from an EMBL/GenBank/DDBJ whole genome shotgun (WGS) entry which is preliminary data.</text>
</comment>
<evidence type="ECO:0000256" key="1">
    <source>
        <dbReference type="ARBA" id="ARBA00002901"/>
    </source>
</evidence>
<dbReference type="NCBIfam" id="TIGR00177">
    <property type="entry name" value="molyb_syn"/>
    <property type="match status" value="1"/>
</dbReference>
<feature type="domain" description="MoaB/Mog" evidence="7">
    <location>
        <begin position="173"/>
        <end position="310"/>
    </location>
</feature>
<dbReference type="SUPFAM" id="SSF63867">
    <property type="entry name" value="MoeA C-terminal domain-like"/>
    <property type="match status" value="1"/>
</dbReference>
<evidence type="ECO:0000259" key="7">
    <source>
        <dbReference type="SMART" id="SM00852"/>
    </source>
</evidence>
<keyword evidence="6" id="KW-0500">Molybdenum</keyword>
<dbReference type="GO" id="GO:0061599">
    <property type="term" value="F:molybdopterin molybdotransferase activity"/>
    <property type="evidence" value="ECO:0007669"/>
    <property type="project" value="UniProtKB-UniRule"/>
</dbReference>
<protein>
    <recommendedName>
        <fullName evidence="6">Molybdopterin molybdenumtransferase</fullName>
        <ecNumber evidence="6">2.10.1.1</ecNumber>
    </recommendedName>
</protein>
<dbReference type="InterPro" id="IPR005110">
    <property type="entry name" value="MoeA_linker/N"/>
</dbReference>